<dbReference type="InterPro" id="IPR030390">
    <property type="entry name" value="MeTrfase_TrmA_AS"/>
</dbReference>
<reference evidence="8" key="1">
    <citation type="journal article" date="2010" name="BMC Genomics">
        <title>Clostridium sticklandii, a specialist in amino acid degradation:revisiting its metabolism through its genome sequence.</title>
        <authorList>
            <person name="Fonknechten N."/>
            <person name="Chaussonnerie S."/>
            <person name="Tricot S."/>
            <person name="Lajus A."/>
            <person name="Andreesen J.R."/>
            <person name="Perchat N."/>
            <person name="Pelletier E."/>
            <person name="Gouyvenoux M."/>
            <person name="Barbe V."/>
            <person name="Salanoubat M."/>
            <person name="Le Paslier D."/>
            <person name="Weissenbach J."/>
            <person name="Cohen G.N."/>
            <person name="Kreimeyer A."/>
        </authorList>
    </citation>
    <scope>NUCLEOTIDE SEQUENCE [LARGE SCALE GENOMIC DNA]</scope>
    <source>
        <strain evidence="8">ATCC 12662 / DSM 519 / JCM 1433 / CCUG 9281 / NCIMB 10654 / HF</strain>
    </source>
</reference>
<dbReference type="FunFam" id="3.40.50.150:FF:000009">
    <property type="entry name" value="23S rRNA (Uracil(1939)-C(5))-methyltransferase RlmD"/>
    <property type="match status" value="1"/>
</dbReference>
<dbReference type="PROSITE" id="PS50926">
    <property type="entry name" value="TRAM"/>
    <property type="match status" value="1"/>
</dbReference>
<dbReference type="NCBIfam" id="TIGR00479">
    <property type="entry name" value="rumA"/>
    <property type="match status" value="1"/>
</dbReference>
<dbReference type="PANTHER" id="PTHR11061:SF30">
    <property type="entry name" value="TRNA (URACIL(54)-C(5))-METHYLTRANSFERASE"/>
    <property type="match status" value="1"/>
</dbReference>
<dbReference type="AlphaFoldDB" id="E3PSA9"/>
<evidence type="ECO:0000256" key="5">
    <source>
        <dbReference type="PROSITE-ProRule" id="PRU10015"/>
    </source>
</evidence>
<dbReference type="eggNOG" id="COG2265">
    <property type="taxonomic scope" value="Bacteria"/>
</dbReference>
<evidence type="ECO:0000313" key="7">
    <source>
        <dbReference type="EMBL" id="CBH21763.1"/>
    </source>
</evidence>
<dbReference type="InterPro" id="IPR010280">
    <property type="entry name" value="U5_MeTrfase_fam"/>
</dbReference>
<dbReference type="PROSITE" id="PS51687">
    <property type="entry name" value="SAM_MT_RNA_M5U"/>
    <property type="match status" value="1"/>
</dbReference>
<evidence type="ECO:0000256" key="1">
    <source>
        <dbReference type="ARBA" id="ARBA00022603"/>
    </source>
</evidence>
<dbReference type="InterPro" id="IPR029063">
    <property type="entry name" value="SAM-dependent_MTases_sf"/>
</dbReference>
<dbReference type="SUPFAM" id="SSF50249">
    <property type="entry name" value="Nucleic acid-binding proteins"/>
    <property type="match status" value="1"/>
</dbReference>
<dbReference type="STRING" id="1511.CLOST_1643"/>
<evidence type="ECO:0000256" key="2">
    <source>
        <dbReference type="ARBA" id="ARBA00022679"/>
    </source>
</evidence>
<dbReference type="Proteomes" id="UP000007041">
    <property type="component" value="Chromosome"/>
</dbReference>
<dbReference type="BioCyc" id="CSTI499177:GJE9-1697-MONOMER"/>
<keyword evidence="3 4" id="KW-0949">S-adenosyl-L-methionine</keyword>
<accession>E3PSA9</accession>
<dbReference type="SUPFAM" id="SSF53335">
    <property type="entry name" value="S-adenosyl-L-methionine-dependent methyltransferases"/>
    <property type="match status" value="1"/>
</dbReference>
<feature type="binding site" evidence="4">
    <location>
        <position position="301"/>
    </location>
    <ligand>
        <name>S-adenosyl-L-methionine</name>
        <dbReference type="ChEBI" id="CHEBI:59789"/>
    </ligand>
</feature>
<feature type="domain" description="TRAM" evidence="6">
    <location>
        <begin position="18"/>
        <end position="76"/>
    </location>
</feature>
<feature type="binding site" evidence="4">
    <location>
        <position position="351"/>
    </location>
    <ligand>
        <name>S-adenosyl-L-methionine</name>
        <dbReference type="ChEBI" id="CHEBI:59789"/>
    </ligand>
</feature>
<feature type="binding site" evidence="4">
    <location>
        <position position="399"/>
    </location>
    <ligand>
        <name>S-adenosyl-L-methionine</name>
        <dbReference type="ChEBI" id="CHEBI:59789"/>
    </ligand>
</feature>
<dbReference type="EC" id="2.1.1.-" evidence="7"/>
<dbReference type="PROSITE" id="PS01230">
    <property type="entry name" value="TRMA_1"/>
    <property type="match status" value="1"/>
</dbReference>
<protein>
    <submittedName>
        <fullName evidence="7">Uncharacterized RNA methyltransferase BCE_0363</fullName>
        <ecNumber evidence="7">2.1.1.-</ecNumber>
    </submittedName>
</protein>
<dbReference type="Pfam" id="PF01938">
    <property type="entry name" value="TRAM"/>
    <property type="match status" value="1"/>
</dbReference>
<evidence type="ECO:0000313" key="8">
    <source>
        <dbReference type="Proteomes" id="UP000007041"/>
    </source>
</evidence>
<dbReference type="HOGENOM" id="CLU_014689_7_0_9"/>
<organism evidence="7 8">
    <name type="scientific">Acetoanaerobium sticklandii (strain ATCC 12662 / DSM 519 / JCM 1433 / CCUG 9281 / NCIMB 10654 / HF)</name>
    <name type="common">Clostridium sticklandii</name>
    <dbReference type="NCBI Taxonomy" id="499177"/>
    <lineage>
        <taxon>Bacteria</taxon>
        <taxon>Bacillati</taxon>
        <taxon>Bacillota</taxon>
        <taxon>Clostridia</taxon>
        <taxon>Peptostreptococcales</taxon>
        <taxon>Filifactoraceae</taxon>
        <taxon>Acetoanaerobium</taxon>
    </lineage>
</organism>
<evidence type="ECO:0000256" key="4">
    <source>
        <dbReference type="PROSITE-ProRule" id="PRU01024"/>
    </source>
</evidence>
<comment type="similarity">
    <text evidence="4">Belongs to the class I-like SAM-binding methyltransferase superfamily. RNA M5U methyltransferase family.</text>
</comment>
<evidence type="ECO:0000256" key="3">
    <source>
        <dbReference type="ARBA" id="ARBA00022691"/>
    </source>
</evidence>
<dbReference type="Pfam" id="PF05958">
    <property type="entry name" value="tRNA_U5-meth_tr"/>
    <property type="match status" value="1"/>
</dbReference>
<gene>
    <name evidence="7" type="ordered locus">CLOST_1643</name>
</gene>
<dbReference type="CDD" id="cd02440">
    <property type="entry name" value="AdoMet_MTases"/>
    <property type="match status" value="1"/>
</dbReference>
<dbReference type="KEGG" id="cst:CLOST_1643"/>
<dbReference type="Gene3D" id="2.40.50.1070">
    <property type="match status" value="1"/>
</dbReference>
<dbReference type="EMBL" id="FP565809">
    <property type="protein sequence ID" value="CBH21763.1"/>
    <property type="molecule type" value="Genomic_DNA"/>
</dbReference>
<dbReference type="GO" id="GO:0070475">
    <property type="term" value="P:rRNA base methylation"/>
    <property type="evidence" value="ECO:0007669"/>
    <property type="project" value="TreeGrafter"/>
</dbReference>
<dbReference type="InterPro" id="IPR012340">
    <property type="entry name" value="NA-bd_OB-fold"/>
</dbReference>
<dbReference type="Gene3D" id="3.40.50.150">
    <property type="entry name" value="Vaccinia Virus protein VP39"/>
    <property type="match status" value="1"/>
</dbReference>
<keyword evidence="8" id="KW-1185">Reference proteome</keyword>
<sequence>MAESLAFGFIYVIKEKIMLKLGKEYEIEIVDLGHSGEGIGKVDGFTVFVEGGLVGDIVLGKVVKSKKNYAVADLKKILSSSADRVKPVCPIAHSCGGCQIMQLNYSKQLEIKKDIVVQNLSRIGKVENPNVMDTIGMDNPYNYRNKAQFPVGIDKKGKPVMGFFKKMSHEIIPLTTCYVQDTVNDVILDIIRQYIEKYKISLYDEKTHKGNLRHVVTKVGFHTHEIMVILVTKETKLPKIDALVEMLEAKLLGLRTLVQNINPNRTNVILGRENKILYGDGIIEDTIDDLVFEISPLSFYQVNPIQTKVLYNKALELADISSEDVVYDIYCGIGTISLFLAKKAKHVYGIEIVKEAIENAKKNAKRNNIENASFYAGKAEEVVPELYSRGITADVVVVDPPRKGCEEIVLDTIAKMNPKKIVYISCNPSTLARDVERLSKLGYEMDVAYPVDMFSHTMHVEAIILMTYYGSKEKK</sequence>
<dbReference type="Gene3D" id="2.40.50.140">
    <property type="entry name" value="Nucleic acid-binding proteins"/>
    <property type="match status" value="1"/>
</dbReference>
<dbReference type="GO" id="GO:0070041">
    <property type="term" value="F:rRNA (uridine-C5-)-methyltransferase activity"/>
    <property type="evidence" value="ECO:0007669"/>
    <property type="project" value="TreeGrafter"/>
</dbReference>
<dbReference type="FunFam" id="2.40.50.1070:FF:000003">
    <property type="entry name" value="23S rRNA (Uracil-5-)-methyltransferase RumA"/>
    <property type="match status" value="1"/>
</dbReference>
<feature type="active site" evidence="5">
    <location>
        <position position="426"/>
    </location>
</feature>
<name>E3PSA9_ACESD</name>
<feature type="active site" description="Nucleophile" evidence="4">
    <location>
        <position position="426"/>
    </location>
</feature>
<keyword evidence="2 4" id="KW-0808">Transferase</keyword>
<dbReference type="PANTHER" id="PTHR11061">
    <property type="entry name" value="RNA M5U METHYLTRANSFERASE"/>
    <property type="match status" value="1"/>
</dbReference>
<evidence type="ECO:0000259" key="6">
    <source>
        <dbReference type="PROSITE" id="PS50926"/>
    </source>
</evidence>
<dbReference type="InterPro" id="IPR002792">
    <property type="entry name" value="TRAM_dom"/>
</dbReference>
<keyword evidence="1 4" id="KW-0489">Methyltransferase</keyword>
<proteinExistence type="inferred from homology"/>
<dbReference type="FunFam" id="2.40.50.140:FF:000097">
    <property type="entry name" value="23S rRNA (uracil(1939)-C(5))-methyltransferase RlmD"/>
    <property type="match status" value="1"/>
</dbReference>
<feature type="binding site" evidence="4">
    <location>
        <position position="330"/>
    </location>
    <ligand>
        <name>S-adenosyl-L-methionine</name>
        <dbReference type="ChEBI" id="CHEBI:59789"/>
    </ligand>
</feature>